<feature type="compositionally biased region" description="Acidic residues" evidence="1">
    <location>
        <begin position="271"/>
        <end position="285"/>
    </location>
</feature>
<organism evidence="2 3">
    <name type="scientific">Sphaeroforma arctica JP610</name>
    <dbReference type="NCBI Taxonomy" id="667725"/>
    <lineage>
        <taxon>Eukaryota</taxon>
        <taxon>Ichthyosporea</taxon>
        <taxon>Ichthyophonida</taxon>
        <taxon>Sphaeroforma</taxon>
    </lineage>
</organism>
<name>A0A0L0G7M3_9EUKA</name>
<gene>
    <name evidence="2" type="ORF">SARC_02920</name>
</gene>
<feature type="region of interest" description="Disordered" evidence="1">
    <location>
        <begin position="268"/>
        <end position="351"/>
    </location>
</feature>
<dbReference type="GO" id="GO:0003690">
    <property type="term" value="F:double-stranded DNA binding"/>
    <property type="evidence" value="ECO:0007669"/>
    <property type="project" value="InterPro"/>
</dbReference>
<keyword evidence="3" id="KW-1185">Reference proteome</keyword>
<dbReference type="Proteomes" id="UP000054560">
    <property type="component" value="Unassembled WGS sequence"/>
</dbReference>
<dbReference type="RefSeq" id="XP_014158783.1">
    <property type="nucleotide sequence ID" value="XM_014303308.1"/>
</dbReference>
<dbReference type="PANTHER" id="PTHR34810">
    <property type="entry name" value="DNA-BINDING PROTEIN BIN4"/>
    <property type="match status" value="1"/>
</dbReference>
<feature type="compositionally biased region" description="Basic residues" evidence="1">
    <location>
        <begin position="72"/>
        <end position="87"/>
    </location>
</feature>
<dbReference type="PANTHER" id="PTHR34810:SF1">
    <property type="entry name" value="DNA-BINDING PROTEIN BIN4"/>
    <property type="match status" value="1"/>
</dbReference>
<dbReference type="InterPro" id="IPR033246">
    <property type="entry name" value="BIN4"/>
</dbReference>
<reference evidence="2 3" key="1">
    <citation type="submission" date="2011-02" db="EMBL/GenBank/DDBJ databases">
        <title>The Genome Sequence of Sphaeroforma arctica JP610.</title>
        <authorList>
            <consortium name="The Broad Institute Genome Sequencing Platform"/>
            <person name="Russ C."/>
            <person name="Cuomo C."/>
            <person name="Young S.K."/>
            <person name="Zeng Q."/>
            <person name="Gargeya S."/>
            <person name="Alvarado L."/>
            <person name="Berlin A."/>
            <person name="Chapman S.B."/>
            <person name="Chen Z."/>
            <person name="Freedman E."/>
            <person name="Gellesch M."/>
            <person name="Goldberg J."/>
            <person name="Griggs A."/>
            <person name="Gujja S."/>
            <person name="Heilman E."/>
            <person name="Heiman D."/>
            <person name="Howarth C."/>
            <person name="Mehta T."/>
            <person name="Neiman D."/>
            <person name="Pearson M."/>
            <person name="Roberts A."/>
            <person name="Saif S."/>
            <person name="Shea T."/>
            <person name="Shenoy N."/>
            <person name="Sisk P."/>
            <person name="Stolte C."/>
            <person name="Sykes S."/>
            <person name="White J."/>
            <person name="Yandava C."/>
            <person name="Burger G."/>
            <person name="Gray M.W."/>
            <person name="Holland P.W.H."/>
            <person name="King N."/>
            <person name="Lang F.B.F."/>
            <person name="Roger A.J."/>
            <person name="Ruiz-Trillo I."/>
            <person name="Haas B."/>
            <person name="Nusbaum C."/>
            <person name="Birren B."/>
        </authorList>
    </citation>
    <scope>NUCLEOTIDE SEQUENCE [LARGE SCALE GENOMIC DNA]</scope>
    <source>
        <strain evidence="2 3">JP610</strain>
    </source>
</reference>
<proteinExistence type="predicted"/>
<dbReference type="GO" id="GO:0005634">
    <property type="term" value="C:nucleus"/>
    <property type="evidence" value="ECO:0007669"/>
    <property type="project" value="TreeGrafter"/>
</dbReference>
<sequence length="351" mass="37869">MGVISSDAESEVEVVVKTTRRSRNSGPTKSMKDISDSELDGESVASEAGYEDQSEDEYNVDDDDSDFEAKPKVKKATAKKASKAKAVKHTEDSMITVLDDDSDLDDTGFVPVLPPKRITPKKSASSIDLDMDENDDDESKTGTIKPDGTADAEPKKPKGRPKANTRMLATMPVKMSAKLIPAVIFEPSDEVDLDGDTGAVGRFFAPSAEDNMFRLDLKGYTFQGLPRPCATFMVMKVSNGEAKVESLIDTYLDLECIDSVYNATEVLNGNIDDDEGDDMDDEIASDYEMNGNGKRPGDGKSSKKTSKKIKVLASDDVAPTVGKAGKAKPKAKPKAKAKPKKVVKKPTAPKK</sequence>
<dbReference type="EMBL" id="KQ241734">
    <property type="protein sequence ID" value="KNC84881.1"/>
    <property type="molecule type" value="Genomic_DNA"/>
</dbReference>
<feature type="compositionally biased region" description="Acidic residues" evidence="1">
    <location>
        <begin position="129"/>
        <end position="138"/>
    </location>
</feature>
<evidence type="ECO:0000313" key="2">
    <source>
        <dbReference type="EMBL" id="KNC84881.1"/>
    </source>
</evidence>
<evidence type="ECO:0000256" key="1">
    <source>
        <dbReference type="SAM" id="MobiDB-lite"/>
    </source>
</evidence>
<feature type="region of interest" description="Disordered" evidence="1">
    <location>
        <begin position="1"/>
        <end position="163"/>
    </location>
</feature>
<dbReference type="GeneID" id="25903424"/>
<dbReference type="OrthoDB" id="549068at2759"/>
<evidence type="ECO:0000313" key="3">
    <source>
        <dbReference type="Proteomes" id="UP000054560"/>
    </source>
</evidence>
<feature type="compositionally biased region" description="Basic residues" evidence="1">
    <location>
        <begin position="325"/>
        <end position="351"/>
    </location>
</feature>
<protein>
    <submittedName>
        <fullName evidence="2">Uncharacterized protein</fullName>
    </submittedName>
</protein>
<dbReference type="GO" id="GO:0009330">
    <property type="term" value="C:DNA topoisomerase type II (double strand cut, ATP-hydrolyzing) complex"/>
    <property type="evidence" value="ECO:0007669"/>
    <property type="project" value="InterPro"/>
</dbReference>
<accession>A0A0L0G7M3</accession>
<dbReference type="GO" id="GO:0042023">
    <property type="term" value="P:DNA endoreduplication"/>
    <property type="evidence" value="ECO:0007669"/>
    <property type="project" value="InterPro"/>
</dbReference>
<dbReference type="GO" id="GO:0051276">
    <property type="term" value="P:chromosome organization"/>
    <property type="evidence" value="ECO:0007669"/>
    <property type="project" value="TreeGrafter"/>
</dbReference>
<dbReference type="AlphaFoldDB" id="A0A0L0G7M3"/>
<feature type="compositionally biased region" description="Acidic residues" evidence="1">
    <location>
        <begin position="49"/>
        <end position="66"/>
    </location>
</feature>